<keyword evidence="5" id="KW-1185">Reference proteome</keyword>
<evidence type="ECO:0000256" key="1">
    <source>
        <dbReference type="ARBA" id="ARBA00001913"/>
    </source>
</evidence>
<sequence>PLTSLEIVDYVAGKYGDAVRDLDAGVGAILEVLKSNGIDNNTMVVFSSDNGAALVSKYDGGSNGPFLCGKQTTFEGGMRAPGIFWWPGTIAPGTVTQQIWTHMDLFSTAVQLAGGDLPTDRLFDGFPLANALHHPELSFPRPVFYYRGDLLMAIRKGAYKMHLWTWSTPEYELEKGIDYCPGFLVPNVTTSNQTDHSDRPLLFNIDKDPGERYPVESHTAEYNQQIPILLNVMINHHRDLVKGEPQLNWCDPAVMHWAPPGCDALGQCLPVPPSNPTRCYWPH</sequence>
<dbReference type="InterPro" id="IPR050738">
    <property type="entry name" value="Sulfatase"/>
</dbReference>
<feature type="domain" description="Sulfatase N-terminal" evidence="3">
    <location>
        <begin position="12"/>
        <end position="114"/>
    </location>
</feature>
<evidence type="ECO:0000256" key="2">
    <source>
        <dbReference type="ARBA" id="ARBA00008779"/>
    </source>
</evidence>
<dbReference type="Gene3D" id="3.30.1120.10">
    <property type="match status" value="1"/>
</dbReference>
<evidence type="ECO:0000313" key="5">
    <source>
        <dbReference type="Proteomes" id="UP001381693"/>
    </source>
</evidence>
<dbReference type="Proteomes" id="UP001381693">
    <property type="component" value="Unassembled WGS sequence"/>
</dbReference>
<dbReference type="Pfam" id="PF14707">
    <property type="entry name" value="Sulfatase_C"/>
    <property type="match status" value="1"/>
</dbReference>
<dbReference type="Gene3D" id="3.40.720.10">
    <property type="entry name" value="Alkaline Phosphatase, subunit A"/>
    <property type="match status" value="1"/>
</dbReference>
<dbReference type="EMBL" id="JAXCGZ010004152">
    <property type="protein sequence ID" value="KAK7082171.1"/>
    <property type="molecule type" value="Genomic_DNA"/>
</dbReference>
<protein>
    <recommendedName>
        <fullName evidence="3">Sulfatase N-terminal domain-containing protein</fullName>
    </recommendedName>
</protein>
<accession>A0AAN8XDI3</accession>
<dbReference type="AlphaFoldDB" id="A0AAN8XDI3"/>
<dbReference type="SUPFAM" id="SSF53649">
    <property type="entry name" value="Alkaline phosphatase-like"/>
    <property type="match status" value="1"/>
</dbReference>
<comment type="similarity">
    <text evidence="2">Belongs to the sulfatase family.</text>
</comment>
<name>A0AAN8XDI3_HALRR</name>
<dbReference type="InterPro" id="IPR017850">
    <property type="entry name" value="Alkaline_phosphatase_core_sf"/>
</dbReference>
<comment type="caution">
    <text evidence="4">The sequence shown here is derived from an EMBL/GenBank/DDBJ whole genome shotgun (WGS) entry which is preliminary data.</text>
</comment>
<dbReference type="PANTHER" id="PTHR42693:SF47">
    <property type="entry name" value="N-ACETYLGALACTOSAMINE-6-SULFATASE"/>
    <property type="match status" value="1"/>
</dbReference>
<evidence type="ECO:0000313" key="4">
    <source>
        <dbReference type="EMBL" id="KAK7082171.1"/>
    </source>
</evidence>
<proteinExistence type="inferred from homology"/>
<dbReference type="PANTHER" id="PTHR42693">
    <property type="entry name" value="ARYLSULFATASE FAMILY MEMBER"/>
    <property type="match status" value="1"/>
</dbReference>
<reference evidence="4 5" key="1">
    <citation type="submission" date="2023-11" db="EMBL/GenBank/DDBJ databases">
        <title>Halocaridina rubra genome assembly.</title>
        <authorList>
            <person name="Smith C."/>
        </authorList>
    </citation>
    <scope>NUCLEOTIDE SEQUENCE [LARGE SCALE GENOMIC DNA]</scope>
    <source>
        <strain evidence="4">EP-1</strain>
        <tissue evidence="4">Whole</tissue>
    </source>
</reference>
<dbReference type="GO" id="GO:0004065">
    <property type="term" value="F:arylsulfatase activity"/>
    <property type="evidence" value="ECO:0007669"/>
    <property type="project" value="TreeGrafter"/>
</dbReference>
<comment type="cofactor">
    <cofactor evidence="1">
        <name>Ca(2+)</name>
        <dbReference type="ChEBI" id="CHEBI:29108"/>
    </cofactor>
</comment>
<dbReference type="Pfam" id="PF00884">
    <property type="entry name" value="Sulfatase"/>
    <property type="match status" value="1"/>
</dbReference>
<feature type="non-terminal residue" evidence="4">
    <location>
        <position position="1"/>
    </location>
</feature>
<dbReference type="InterPro" id="IPR000917">
    <property type="entry name" value="Sulfatase_N"/>
</dbReference>
<evidence type="ECO:0000259" key="3">
    <source>
        <dbReference type="Pfam" id="PF00884"/>
    </source>
</evidence>
<gene>
    <name evidence="4" type="ORF">SK128_002731</name>
</gene>
<organism evidence="4 5">
    <name type="scientific">Halocaridina rubra</name>
    <name type="common">Hawaiian red shrimp</name>
    <dbReference type="NCBI Taxonomy" id="373956"/>
    <lineage>
        <taxon>Eukaryota</taxon>
        <taxon>Metazoa</taxon>
        <taxon>Ecdysozoa</taxon>
        <taxon>Arthropoda</taxon>
        <taxon>Crustacea</taxon>
        <taxon>Multicrustacea</taxon>
        <taxon>Malacostraca</taxon>
        <taxon>Eumalacostraca</taxon>
        <taxon>Eucarida</taxon>
        <taxon>Decapoda</taxon>
        <taxon>Pleocyemata</taxon>
        <taxon>Caridea</taxon>
        <taxon>Atyoidea</taxon>
        <taxon>Atyidae</taxon>
        <taxon>Halocaridina</taxon>
    </lineage>
</organism>